<sequence>GMEIPESLHQVCLAPPGVSSASFELSRTLWCILLTWDSIPWKRIPTHELALIHRFRGDGVCCKAKLIGVETVSSARGDLMCQEAMLHAKAMVANGRHKNQHKQKICISVSFSGIRIYDEKSGLIEYEHPVHKISFIARDVTDHRAFGYICGTDGHHRFYAIKTANPAESIVLDLRDLFLLIFKLKKKEAVEEKQQQQQQQQHQEEEQHQHQHQQQTEGGQSDKQVNLLYNCFLPFIFGSFPTCLLYFNFFFVQSLLHANIQLVLLVYKCCLNC</sequence>
<dbReference type="GeneTree" id="ENSGT00940000155567"/>
<dbReference type="InterPro" id="IPR048559">
    <property type="entry name" value="DAB1/2_SBM"/>
</dbReference>
<evidence type="ECO:0000256" key="3">
    <source>
        <dbReference type="ARBA" id="ARBA00022490"/>
    </source>
</evidence>
<evidence type="ECO:0000256" key="5">
    <source>
        <dbReference type="ARBA" id="ARBA00022782"/>
    </source>
</evidence>
<dbReference type="SMART" id="SM00462">
    <property type="entry name" value="PTB"/>
    <property type="match status" value="1"/>
</dbReference>
<dbReference type="PANTHER" id="PTHR47695:SF3">
    <property type="entry name" value="PID DOMAIN-CONTAINING PROTEIN"/>
    <property type="match status" value="1"/>
</dbReference>
<accession>A0A8C4R8W6</accession>
<dbReference type="Proteomes" id="UP000694388">
    <property type="component" value="Unplaced"/>
</dbReference>
<dbReference type="PANTHER" id="PTHR47695">
    <property type="entry name" value="PID DOMAIN-CONTAINING PROTEIN"/>
    <property type="match status" value="1"/>
</dbReference>
<evidence type="ECO:0000313" key="8">
    <source>
        <dbReference type="Ensembl" id="ENSEBUP00000026611.1"/>
    </source>
</evidence>
<dbReference type="GO" id="GO:0005737">
    <property type="term" value="C:cytoplasm"/>
    <property type="evidence" value="ECO:0007669"/>
    <property type="project" value="UniProtKB-SubCell"/>
</dbReference>
<keyword evidence="3" id="KW-0963">Cytoplasm</keyword>
<comment type="subcellular location">
    <subcellularLocation>
        <location evidence="1">Cytoplasm</location>
    </subcellularLocation>
</comment>
<dbReference type="InterPro" id="IPR006020">
    <property type="entry name" value="PTB/PI_dom"/>
</dbReference>
<name>A0A8C4R8W6_EPTBU</name>
<evidence type="ECO:0000256" key="1">
    <source>
        <dbReference type="ARBA" id="ARBA00004496"/>
    </source>
</evidence>
<evidence type="ECO:0000313" key="9">
    <source>
        <dbReference type="Proteomes" id="UP000694388"/>
    </source>
</evidence>
<dbReference type="Pfam" id="PF00640">
    <property type="entry name" value="PID"/>
    <property type="match status" value="1"/>
</dbReference>
<dbReference type="Pfam" id="PF21792">
    <property type="entry name" value="DAB2_SBM"/>
    <property type="match status" value="1"/>
</dbReference>
<evidence type="ECO:0000256" key="4">
    <source>
        <dbReference type="ARBA" id="ARBA00022553"/>
    </source>
</evidence>
<feature type="region of interest" description="Disordered" evidence="6">
    <location>
        <begin position="193"/>
        <end position="217"/>
    </location>
</feature>
<dbReference type="AlphaFoldDB" id="A0A8C4R8W6"/>
<dbReference type="Ensembl" id="ENSEBUT00000027187.1">
    <property type="protein sequence ID" value="ENSEBUP00000026611.1"/>
    <property type="gene ID" value="ENSEBUG00000016386.1"/>
</dbReference>
<feature type="domain" description="PID" evidence="7">
    <location>
        <begin position="57"/>
        <end position="198"/>
    </location>
</feature>
<evidence type="ECO:0000256" key="6">
    <source>
        <dbReference type="SAM" id="MobiDB-lite"/>
    </source>
</evidence>
<dbReference type="SUPFAM" id="SSF50729">
    <property type="entry name" value="PH domain-like"/>
    <property type="match status" value="1"/>
</dbReference>
<proteinExistence type="predicted"/>
<dbReference type="InterPro" id="IPR011993">
    <property type="entry name" value="PH-like_dom_sf"/>
</dbReference>
<keyword evidence="9" id="KW-1185">Reference proteome</keyword>
<dbReference type="GO" id="GO:0030154">
    <property type="term" value="P:cell differentiation"/>
    <property type="evidence" value="ECO:0007669"/>
    <property type="project" value="UniProtKB-KW"/>
</dbReference>
<dbReference type="Gene3D" id="2.30.29.30">
    <property type="entry name" value="Pleckstrin-homology domain (PH domain)/Phosphotyrosine-binding domain (PTB)"/>
    <property type="match status" value="1"/>
</dbReference>
<organism evidence="8 9">
    <name type="scientific">Eptatretus burgeri</name>
    <name type="common">Inshore hagfish</name>
    <dbReference type="NCBI Taxonomy" id="7764"/>
    <lineage>
        <taxon>Eukaryota</taxon>
        <taxon>Metazoa</taxon>
        <taxon>Chordata</taxon>
        <taxon>Craniata</taxon>
        <taxon>Vertebrata</taxon>
        <taxon>Cyclostomata</taxon>
        <taxon>Myxini</taxon>
        <taxon>Myxiniformes</taxon>
        <taxon>Myxinidae</taxon>
        <taxon>Eptatretinae</taxon>
        <taxon>Eptatretus</taxon>
    </lineage>
</organism>
<keyword evidence="4" id="KW-0597">Phosphoprotein</keyword>
<dbReference type="PROSITE" id="PS01179">
    <property type="entry name" value="PID"/>
    <property type="match status" value="1"/>
</dbReference>
<protein>
    <recommendedName>
        <fullName evidence="7">PID domain-containing protein</fullName>
    </recommendedName>
</protein>
<dbReference type="FunFam" id="2.30.29.30:FF:000035">
    <property type="entry name" value="Disabled homolog 2 isoform 1"/>
    <property type="match status" value="1"/>
</dbReference>
<evidence type="ECO:0000259" key="7">
    <source>
        <dbReference type="PROSITE" id="PS01179"/>
    </source>
</evidence>
<keyword evidence="5" id="KW-0221">Differentiation</keyword>
<dbReference type="InterPro" id="IPR048561">
    <property type="entry name" value="Dab_PTB"/>
</dbReference>
<dbReference type="CDD" id="cd01215">
    <property type="entry name" value="PTB_Dab"/>
    <property type="match status" value="1"/>
</dbReference>
<reference evidence="8" key="2">
    <citation type="submission" date="2025-09" db="UniProtKB">
        <authorList>
            <consortium name="Ensembl"/>
        </authorList>
    </citation>
    <scope>IDENTIFICATION</scope>
</reference>
<evidence type="ECO:0000256" key="2">
    <source>
        <dbReference type="ARBA" id="ARBA00022473"/>
    </source>
</evidence>
<keyword evidence="2" id="KW-0217">Developmental protein</keyword>
<reference evidence="8" key="1">
    <citation type="submission" date="2025-08" db="UniProtKB">
        <authorList>
            <consortium name="Ensembl"/>
        </authorList>
    </citation>
    <scope>IDENTIFICATION</scope>
</reference>